<evidence type="ECO:0000313" key="5">
    <source>
        <dbReference type="Proteomes" id="UP000000763"/>
    </source>
</evidence>
<dbReference type="PROSITE" id="PS50158">
    <property type="entry name" value="ZF_CCHC"/>
    <property type="match status" value="1"/>
</dbReference>
<dbReference type="EMBL" id="AC147803">
    <property type="protein sequence ID" value="AAU89179.1"/>
    <property type="molecule type" value="Genomic_DNA"/>
</dbReference>
<feature type="compositionally biased region" description="Basic and acidic residues" evidence="2">
    <location>
        <begin position="1"/>
        <end position="12"/>
    </location>
</feature>
<sequence length="397" mass="44736">MRERGRGERAGARDGGGPRPSEARPTRRKLVDAVDWWTGRPLTGLRGAGAAEVASTRVWQDEEHGGGSPTREEWRRRRGWSRGEAVATAGRRGTEGARPRKKRGRGMKTPLRAHDYPNFQNSIDKSLLQEYSTVKEGSGHKRKTSPSEVDMQDVPQCQTMQPCQDIPKYPTLKSKKIRHVPGLICFICHEIGHYMRHCPQKPYMDALLQANMRTSRTPFYPQGSPNSQNVNTVRPTSPDDKRAKASCDMCQDIQEKKEMQEYKKRKVSSVEIQERESSRQKKNPPVQHNQGASQYPNSSGYMPRSTVSESSQHATMINSNSHEGSNSVSCPPPSKRRGYKAGVECFICHEMGHYSWDCLQKVKSKKVQPTTSLPNVSGQKKFKATKQWICLVNLTAC</sequence>
<dbReference type="GO" id="GO:0003676">
    <property type="term" value="F:nucleic acid binding"/>
    <property type="evidence" value="ECO:0007669"/>
    <property type="project" value="InterPro"/>
</dbReference>
<evidence type="ECO:0000259" key="3">
    <source>
        <dbReference type="PROSITE" id="PS50158"/>
    </source>
</evidence>
<dbReference type="SMART" id="SM00343">
    <property type="entry name" value="ZnF_C2HC"/>
    <property type="match status" value="2"/>
</dbReference>
<reference evidence="5" key="2">
    <citation type="journal article" date="2008" name="Nucleic Acids Res.">
        <title>The rice annotation project database (RAP-DB): 2008 update.</title>
        <authorList>
            <consortium name="The rice annotation project (RAP)"/>
        </authorList>
    </citation>
    <scope>GENOME REANNOTATION</scope>
    <source>
        <strain evidence="5">cv. Nipponbare</strain>
    </source>
</reference>
<protein>
    <submittedName>
        <fullName evidence="4">Zinc knuckle containing protein</fullName>
    </submittedName>
</protein>
<feature type="region of interest" description="Disordered" evidence="2">
    <location>
        <begin position="258"/>
        <end position="333"/>
    </location>
</feature>
<gene>
    <name evidence="4" type="primary">OSJNBb0034P05.5</name>
</gene>
<keyword evidence="1" id="KW-0862">Zinc</keyword>
<keyword evidence="1" id="KW-0479">Metal-binding</keyword>
<name>Q60DC1_ORYSJ</name>
<feature type="domain" description="CCHC-type" evidence="3">
    <location>
        <begin position="185"/>
        <end position="200"/>
    </location>
</feature>
<dbReference type="Gene3D" id="4.10.60.10">
    <property type="entry name" value="Zinc finger, CCHC-type"/>
    <property type="match status" value="2"/>
</dbReference>
<feature type="compositionally biased region" description="Polar residues" evidence="2">
    <location>
        <begin position="286"/>
        <end position="329"/>
    </location>
</feature>
<dbReference type="AlphaFoldDB" id="Q60DC1"/>
<organism evidence="4 5">
    <name type="scientific">Oryza sativa subsp. japonica</name>
    <name type="common">Rice</name>
    <dbReference type="NCBI Taxonomy" id="39947"/>
    <lineage>
        <taxon>Eukaryota</taxon>
        <taxon>Viridiplantae</taxon>
        <taxon>Streptophyta</taxon>
        <taxon>Embryophyta</taxon>
        <taxon>Tracheophyta</taxon>
        <taxon>Spermatophyta</taxon>
        <taxon>Magnoliopsida</taxon>
        <taxon>Liliopsida</taxon>
        <taxon>Poales</taxon>
        <taxon>Poaceae</taxon>
        <taxon>BOP clade</taxon>
        <taxon>Oryzoideae</taxon>
        <taxon>Oryzeae</taxon>
        <taxon>Oryzinae</taxon>
        <taxon>Oryza</taxon>
        <taxon>Oryza sativa</taxon>
    </lineage>
</organism>
<evidence type="ECO:0000256" key="2">
    <source>
        <dbReference type="SAM" id="MobiDB-lite"/>
    </source>
</evidence>
<keyword evidence="1" id="KW-0863">Zinc-finger</keyword>
<feature type="compositionally biased region" description="Polar residues" evidence="2">
    <location>
        <begin position="216"/>
        <end position="235"/>
    </location>
</feature>
<evidence type="ECO:0000313" key="4">
    <source>
        <dbReference type="EMBL" id="AAU89179.1"/>
    </source>
</evidence>
<feature type="region of interest" description="Disordered" evidence="2">
    <location>
        <begin position="1"/>
        <end position="30"/>
    </location>
</feature>
<feature type="region of interest" description="Disordered" evidence="2">
    <location>
        <begin position="56"/>
        <end position="118"/>
    </location>
</feature>
<evidence type="ECO:0000256" key="1">
    <source>
        <dbReference type="PROSITE-ProRule" id="PRU00047"/>
    </source>
</evidence>
<feature type="compositionally biased region" description="Basic and acidic residues" evidence="2">
    <location>
        <begin position="59"/>
        <end position="75"/>
    </location>
</feature>
<dbReference type="SUPFAM" id="SSF57756">
    <property type="entry name" value="Retrovirus zinc finger-like domains"/>
    <property type="match status" value="2"/>
</dbReference>
<accession>Q60DC1</accession>
<dbReference type="Proteomes" id="UP000000763">
    <property type="component" value="Chromosome 3"/>
</dbReference>
<dbReference type="GO" id="GO:0008270">
    <property type="term" value="F:zinc ion binding"/>
    <property type="evidence" value="ECO:0007669"/>
    <property type="project" value="UniProtKB-KW"/>
</dbReference>
<feature type="compositionally biased region" description="Basic and acidic residues" evidence="2">
    <location>
        <begin position="21"/>
        <end position="30"/>
    </location>
</feature>
<dbReference type="InterPro" id="IPR036875">
    <property type="entry name" value="Znf_CCHC_sf"/>
</dbReference>
<reference evidence="5" key="1">
    <citation type="journal article" date="2005" name="Nature">
        <title>The map-based sequence of the rice genome.</title>
        <authorList>
            <consortium name="International rice genome sequencing project (IRGSP)"/>
            <person name="Matsumoto T."/>
            <person name="Wu J."/>
            <person name="Kanamori H."/>
            <person name="Katayose Y."/>
            <person name="Fujisawa M."/>
            <person name="Namiki N."/>
            <person name="Mizuno H."/>
            <person name="Yamamoto K."/>
            <person name="Antonio B.A."/>
            <person name="Baba T."/>
            <person name="Sakata K."/>
            <person name="Nagamura Y."/>
            <person name="Aoki H."/>
            <person name="Arikawa K."/>
            <person name="Arita K."/>
            <person name="Bito T."/>
            <person name="Chiden Y."/>
            <person name="Fujitsuka N."/>
            <person name="Fukunaka R."/>
            <person name="Hamada M."/>
            <person name="Harada C."/>
            <person name="Hayashi A."/>
            <person name="Hijishita S."/>
            <person name="Honda M."/>
            <person name="Hosokawa S."/>
            <person name="Ichikawa Y."/>
            <person name="Idonuma A."/>
            <person name="Iijima M."/>
            <person name="Ikeda M."/>
            <person name="Ikeno M."/>
            <person name="Ito K."/>
            <person name="Ito S."/>
            <person name="Ito T."/>
            <person name="Ito Y."/>
            <person name="Ito Y."/>
            <person name="Iwabuchi A."/>
            <person name="Kamiya K."/>
            <person name="Karasawa W."/>
            <person name="Kurita K."/>
            <person name="Katagiri S."/>
            <person name="Kikuta A."/>
            <person name="Kobayashi H."/>
            <person name="Kobayashi N."/>
            <person name="Machita K."/>
            <person name="Maehara T."/>
            <person name="Masukawa M."/>
            <person name="Mizubayashi T."/>
            <person name="Mukai Y."/>
            <person name="Nagasaki H."/>
            <person name="Nagata Y."/>
            <person name="Naito S."/>
            <person name="Nakashima M."/>
            <person name="Nakama Y."/>
            <person name="Nakamichi Y."/>
            <person name="Nakamura M."/>
            <person name="Meguro A."/>
            <person name="Negishi M."/>
            <person name="Ohta I."/>
            <person name="Ohta T."/>
            <person name="Okamoto M."/>
            <person name="Ono N."/>
            <person name="Saji S."/>
            <person name="Sakaguchi M."/>
            <person name="Sakai K."/>
            <person name="Shibata M."/>
            <person name="Shimokawa T."/>
            <person name="Song J."/>
            <person name="Takazaki Y."/>
            <person name="Terasawa K."/>
            <person name="Tsugane M."/>
            <person name="Tsuji K."/>
            <person name="Ueda S."/>
            <person name="Waki K."/>
            <person name="Yamagata H."/>
            <person name="Yamamoto M."/>
            <person name="Yamamoto S."/>
            <person name="Yamane H."/>
            <person name="Yoshiki S."/>
            <person name="Yoshihara R."/>
            <person name="Yukawa K."/>
            <person name="Zhong H."/>
            <person name="Yano M."/>
            <person name="Yuan Q."/>
            <person name="Ouyang S."/>
            <person name="Liu J."/>
            <person name="Jones K.M."/>
            <person name="Gansberger K."/>
            <person name="Moffat K."/>
            <person name="Hill J."/>
            <person name="Bera J."/>
            <person name="Fadrosh D."/>
            <person name="Jin S."/>
            <person name="Johri S."/>
            <person name="Kim M."/>
            <person name="Overton L."/>
            <person name="Reardon M."/>
            <person name="Tsitrin T."/>
            <person name="Vuong H."/>
            <person name="Weaver B."/>
            <person name="Ciecko A."/>
            <person name="Tallon L."/>
            <person name="Jackson J."/>
            <person name="Pai G."/>
            <person name="Aken S.V."/>
            <person name="Utterback T."/>
            <person name="Reidmuller S."/>
            <person name="Feldblyum T."/>
            <person name="Hsiao J."/>
            <person name="Zismann V."/>
            <person name="Iobst S."/>
            <person name="de Vazeille A.R."/>
            <person name="Buell C.R."/>
            <person name="Ying K."/>
            <person name="Li Y."/>
            <person name="Lu T."/>
            <person name="Huang Y."/>
            <person name="Zhao Q."/>
            <person name="Feng Q."/>
            <person name="Zhang L."/>
            <person name="Zhu J."/>
            <person name="Weng Q."/>
            <person name="Mu J."/>
            <person name="Lu Y."/>
            <person name="Fan D."/>
            <person name="Liu Y."/>
            <person name="Guan J."/>
            <person name="Zhang Y."/>
            <person name="Yu S."/>
            <person name="Liu X."/>
            <person name="Zhang Y."/>
            <person name="Hong G."/>
            <person name="Han B."/>
            <person name="Choisne N."/>
            <person name="Demange N."/>
            <person name="Orjeda G."/>
            <person name="Samain S."/>
            <person name="Cattolico L."/>
            <person name="Pelletier E."/>
            <person name="Couloux A."/>
            <person name="Segurens B."/>
            <person name="Wincker P."/>
            <person name="D'Hont A."/>
            <person name="Scarpelli C."/>
            <person name="Weissenbach J."/>
            <person name="Salanoubat M."/>
            <person name="Quetier F."/>
            <person name="Yu Y."/>
            <person name="Kim H.R."/>
            <person name="Rambo T."/>
            <person name="Currie J."/>
            <person name="Collura K."/>
            <person name="Luo M."/>
            <person name="Yang T."/>
            <person name="Ammiraju J.S.S."/>
            <person name="Engler F."/>
            <person name="Soderlund C."/>
            <person name="Wing R.A."/>
            <person name="Palmer L.E."/>
            <person name="de la Bastide M."/>
            <person name="Spiegel L."/>
            <person name="Nascimento L."/>
            <person name="Zutavern T."/>
            <person name="O'Shaughnessy A."/>
            <person name="Dike S."/>
            <person name="Dedhia N."/>
            <person name="Preston R."/>
            <person name="Balija V."/>
            <person name="McCombie W.R."/>
            <person name="Chow T."/>
            <person name="Chen H."/>
            <person name="Chung M."/>
            <person name="Chen C."/>
            <person name="Shaw J."/>
            <person name="Wu H."/>
            <person name="Hsiao K."/>
            <person name="Chao Y."/>
            <person name="Chu M."/>
            <person name="Cheng C."/>
            <person name="Hour A."/>
            <person name="Lee P."/>
            <person name="Lin S."/>
            <person name="Lin Y."/>
            <person name="Liou J."/>
            <person name="Liu S."/>
            <person name="Hsing Y."/>
            <person name="Raghuvanshi S."/>
            <person name="Mohanty A."/>
            <person name="Bharti A.K."/>
            <person name="Gaur A."/>
            <person name="Gupta V."/>
            <person name="Kumar D."/>
            <person name="Ravi V."/>
            <person name="Vij S."/>
            <person name="Kapur A."/>
            <person name="Khurana P."/>
            <person name="Khurana P."/>
            <person name="Khurana J.P."/>
            <person name="Tyagi A.K."/>
            <person name="Gaikwad K."/>
            <person name="Singh A."/>
            <person name="Dalal V."/>
            <person name="Srivastava S."/>
            <person name="Dixit A."/>
            <person name="Pal A.K."/>
            <person name="Ghazi I.A."/>
            <person name="Yadav M."/>
            <person name="Pandit A."/>
            <person name="Bhargava A."/>
            <person name="Sureshbabu K."/>
            <person name="Batra K."/>
            <person name="Sharma T.R."/>
            <person name="Mohapatra T."/>
            <person name="Singh N.K."/>
            <person name="Messing J."/>
            <person name="Nelson A.B."/>
            <person name="Fuks G."/>
            <person name="Kavchok S."/>
            <person name="Keizer G."/>
            <person name="Linton E."/>
            <person name="Llaca V."/>
            <person name="Song R."/>
            <person name="Tanyolac B."/>
            <person name="Young S."/>
            <person name="Ho-Il K."/>
            <person name="Hahn J.H."/>
            <person name="Sangsakoo G."/>
            <person name="Vanavichit A."/>
            <person name="de Mattos Luiz.A.T."/>
            <person name="Zimmer P.D."/>
            <person name="Malone G."/>
            <person name="Dellagostin O."/>
            <person name="de Oliveira A.C."/>
            <person name="Bevan M."/>
            <person name="Bancroft I."/>
            <person name="Minx P."/>
            <person name="Cordum H."/>
            <person name="Wilson R."/>
            <person name="Cheng Z."/>
            <person name="Jin W."/>
            <person name="Jiang J."/>
            <person name="Leong S.A."/>
            <person name="Iwama H."/>
            <person name="Gojobori T."/>
            <person name="Itoh T."/>
            <person name="Niimura Y."/>
            <person name="Fujii Y."/>
            <person name="Habara T."/>
            <person name="Sakai H."/>
            <person name="Sato Y."/>
            <person name="Wilson G."/>
            <person name="Kumar K."/>
            <person name="McCouch S."/>
            <person name="Juretic N."/>
            <person name="Hoen D."/>
            <person name="Wright S."/>
            <person name="Bruskiewich R."/>
            <person name="Bureau T."/>
            <person name="Miyao A."/>
            <person name="Hirochika H."/>
            <person name="Nishikawa T."/>
            <person name="Kadowaki K."/>
            <person name="Sugiura M."/>
            <person name="Burr B."/>
            <person name="Sasaki T."/>
        </authorList>
    </citation>
    <scope>NUCLEOTIDE SEQUENCE [LARGE SCALE GENOMIC DNA]</scope>
    <source>
        <strain evidence="5">cv. Nipponbare</strain>
    </source>
</reference>
<feature type="region of interest" description="Disordered" evidence="2">
    <location>
        <begin position="216"/>
        <end position="246"/>
    </location>
</feature>
<proteinExistence type="predicted"/>
<dbReference type="InterPro" id="IPR001878">
    <property type="entry name" value="Znf_CCHC"/>
</dbReference>